<dbReference type="Pfam" id="PF00652">
    <property type="entry name" value="Ricin_B_lectin"/>
    <property type="match status" value="1"/>
</dbReference>
<feature type="domain" description="Ricin B lectin" evidence="2">
    <location>
        <begin position="39"/>
        <end position="123"/>
    </location>
</feature>
<dbReference type="AlphaFoldDB" id="A0A919MEY4"/>
<evidence type="ECO:0000313" key="3">
    <source>
        <dbReference type="EMBL" id="GIE46939.1"/>
    </source>
</evidence>
<dbReference type="Gene3D" id="2.80.10.50">
    <property type="match status" value="1"/>
</dbReference>
<dbReference type="CDD" id="cd00161">
    <property type="entry name" value="beta-trefoil_Ricin-like"/>
    <property type="match status" value="1"/>
</dbReference>
<dbReference type="RefSeq" id="WP_344935725.1">
    <property type="nucleotide sequence ID" value="NZ_BAAAYJ010000088.1"/>
</dbReference>
<dbReference type="Proteomes" id="UP000647172">
    <property type="component" value="Unassembled WGS sequence"/>
</dbReference>
<feature type="chain" id="PRO_5036950839" description="Ricin B lectin domain-containing protein" evidence="1">
    <location>
        <begin position="29"/>
        <end position="171"/>
    </location>
</feature>
<feature type="signal peptide" evidence="1">
    <location>
        <begin position="1"/>
        <end position="28"/>
    </location>
</feature>
<accession>A0A919MEY4</accession>
<evidence type="ECO:0000259" key="2">
    <source>
        <dbReference type="Pfam" id="PF00652"/>
    </source>
</evidence>
<keyword evidence="1" id="KW-0732">Signal</keyword>
<dbReference type="InterPro" id="IPR000772">
    <property type="entry name" value="Ricin_B_lectin"/>
</dbReference>
<gene>
    <name evidence="3" type="ORF">Ani05nite_04730</name>
</gene>
<organism evidence="3 4">
    <name type="scientific">Actinoplanes nipponensis</name>
    <dbReference type="NCBI Taxonomy" id="135950"/>
    <lineage>
        <taxon>Bacteria</taxon>
        <taxon>Bacillati</taxon>
        <taxon>Actinomycetota</taxon>
        <taxon>Actinomycetes</taxon>
        <taxon>Micromonosporales</taxon>
        <taxon>Micromonosporaceae</taxon>
        <taxon>Actinoplanes</taxon>
    </lineage>
</organism>
<sequence>MRHKIVTMVVCAVAVLASSVTGAGAAQAAPVSARTGVFVPIRNNQTGLCLQPETLDEFAQVVQEPCNGQPMQGWLFQRVTGTRYKFINQADGLCLDEFDRLAIGARVLMGQCVRISNEEWQTHVTLPFFAAPLESRSGNTDTEFCAEAGFGRAILMTGCTGTTFQTWNIGA</sequence>
<dbReference type="InterPro" id="IPR035992">
    <property type="entry name" value="Ricin_B-like_lectins"/>
</dbReference>
<evidence type="ECO:0000313" key="4">
    <source>
        <dbReference type="Proteomes" id="UP000647172"/>
    </source>
</evidence>
<protein>
    <recommendedName>
        <fullName evidence="2">Ricin B lectin domain-containing protein</fullName>
    </recommendedName>
</protein>
<name>A0A919MEY4_9ACTN</name>
<dbReference type="EMBL" id="BOMQ01000008">
    <property type="protein sequence ID" value="GIE46939.1"/>
    <property type="molecule type" value="Genomic_DNA"/>
</dbReference>
<reference evidence="3" key="1">
    <citation type="submission" date="2021-01" db="EMBL/GenBank/DDBJ databases">
        <title>Whole genome shotgun sequence of Actinoplanes nipponensis NBRC 14063.</title>
        <authorList>
            <person name="Komaki H."/>
            <person name="Tamura T."/>
        </authorList>
    </citation>
    <scope>NUCLEOTIDE SEQUENCE</scope>
    <source>
        <strain evidence="3">NBRC 14063</strain>
    </source>
</reference>
<proteinExistence type="predicted"/>
<keyword evidence="4" id="KW-1185">Reference proteome</keyword>
<dbReference type="PROSITE" id="PS50231">
    <property type="entry name" value="RICIN_B_LECTIN"/>
    <property type="match status" value="1"/>
</dbReference>
<dbReference type="SUPFAM" id="SSF50370">
    <property type="entry name" value="Ricin B-like lectins"/>
    <property type="match status" value="1"/>
</dbReference>
<comment type="caution">
    <text evidence="3">The sequence shown here is derived from an EMBL/GenBank/DDBJ whole genome shotgun (WGS) entry which is preliminary data.</text>
</comment>
<evidence type="ECO:0000256" key="1">
    <source>
        <dbReference type="SAM" id="SignalP"/>
    </source>
</evidence>